<dbReference type="SUPFAM" id="SSF56935">
    <property type="entry name" value="Porins"/>
    <property type="match status" value="1"/>
</dbReference>
<evidence type="ECO:0000256" key="6">
    <source>
        <dbReference type="ARBA" id="ARBA00023077"/>
    </source>
</evidence>
<protein>
    <submittedName>
        <fullName evidence="15">TonB-dependent receptor</fullName>
    </submittedName>
</protein>
<keyword evidence="6 11" id="KW-0798">TonB box</keyword>
<accession>A0ABZ0XXQ8</accession>
<evidence type="ECO:0000259" key="13">
    <source>
        <dbReference type="Pfam" id="PF00593"/>
    </source>
</evidence>
<dbReference type="InterPro" id="IPR036942">
    <property type="entry name" value="Beta-barrel_TonB_sf"/>
</dbReference>
<gene>
    <name evidence="15" type="ORF">SR858_26500</name>
</gene>
<evidence type="ECO:0000256" key="8">
    <source>
        <dbReference type="ARBA" id="ARBA00023170"/>
    </source>
</evidence>
<dbReference type="Proteomes" id="UP001326110">
    <property type="component" value="Chromosome"/>
</dbReference>
<keyword evidence="5 10" id="KW-0812">Transmembrane</keyword>
<evidence type="ECO:0000259" key="14">
    <source>
        <dbReference type="Pfam" id="PF07715"/>
    </source>
</evidence>
<keyword evidence="9 10" id="KW-0998">Cell outer membrane</keyword>
<evidence type="ECO:0000256" key="12">
    <source>
        <dbReference type="SAM" id="MobiDB-lite"/>
    </source>
</evidence>
<dbReference type="Gene3D" id="2.170.130.10">
    <property type="entry name" value="TonB-dependent receptor, plug domain"/>
    <property type="match status" value="1"/>
</dbReference>
<dbReference type="Gene3D" id="2.40.170.20">
    <property type="entry name" value="TonB-dependent receptor, beta-barrel domain"/>
    <property type="match status" value="1"/>
</dbReference>
<feature type="compositionally biased region" description="Basic residues" evidence="12">
    <location>
        <begin position="1"/>
        <end position="11"/>
    </location>
</feature>
<dbReference type="InterPro" id="IPR000531">
    <property type="entry name" value="Beta-barrel_TonB"/>
</dbReference>
<dbReference type="GeneID" id="43165774"/>
<evidence type="ECO:0000256" key="11">
    <source>
        <dbReference type="RuleBase" id="RU003357"/>
    </source>
</evidence>
<comment type="similarity">
    <text evidence="2 10 11">Belongs to the TonB-dependent receptor family.</text>
</comment>
<evidence type="ECO:0000256" key="5">
    <source>
        <dbReference type="ARBA" id="ARBA00022692"/>
    </source>
</evidence>
<feature type="domain" description="TonB-dependent receptor-like beta-barrel" evidence="13">
    <location>
        <begin position="427"/>
        <end position="960"/>
    </location>
</feature>
<name>A0ABZ0XXQ8_9BURK</name>
<dbReference type="InterPro" id="IPR037066">
    <property type="entry name" value="Plug_dom_sf"/>
</dbReference>
<evidence type="ECO:0000256" key="1">
    <source>
        <dbReference type="ARBA" id="ARBA00004571"/>
    </source>
</evidence>
<evidence type="ECO:0000256" key="4">
    <source>
        <dbReference type="ARBA" id="ARBA00022452"/>
    </source>
</evidence>
<organism evidence="15 16">
    <name type="scientific">Duganella zoogloeoides</name>
    <dbReference type="NCBI Taxonomy" id="75659"/>
    <lineage>
        <taxon>Bacteria</taxon>
        <taxon>Pseudomonadati</taxon>
        <taxon>Pseudomonadota</taxon>
        <taxon>Betaproteobacteria</taxon>
        <taxon>Burkholderiales</taxon>
        <taxon>Oxalobacteraceae</taxon>
        <taxon>Telluria group</taxon>
        <taxon>Duganella</taxon>
    </lineage>
</organism>
<evidence type="ECO:0000256" key="7">
    <source>
        <dbReference type="ARBA" id="ARBA00023136"/>
    </source>
</evidence>
<dbReference type="PROSITE" id="PS52016">
    <property type="entry name" value="TONB_DEPENDENT_REC_3"/>
    <property type="match status" value="1"/>
</dbReference>
<keyword evidence="7 10" id="KW-0472">Membrane</keyword>
<dbReference type="RefSeq" id="WP_084670149.1">
    <property type="nucleotide sequence ID" value="NZ_CP140152.1"/>
</dbReference>
<evidence type="ECO:0000313" key="16">
    <source>
        <dbReference type="Proteomes" id="UP001326110"/>
    </source>
</evidence>
<comment type="subcellular location">
    <subcellularLocation>
        <location evidence="1 10">Cell outer membrane</location>
        <topology evidence="1 10">Multi-pass membrane protein</topology>
    </subcellularLocation>
</comment>
<dbReference type="PANTHER" id="PTHR47234:SF2">
    <property type="entry name" value="TONB-DEPENDENT RECEPTOR"/>
    <property type="match status" value="1"/>
</dbReference>
<keyword evidence="4 10" id="KW-1134">Transmembrane beta strand</keyword>
<evidence type="ECO:0000256" key="10">
    <source>
        <dbReference type="PROSITE-ProRule" id="PRU01360"/>
    </source>
</evidence>
<evidence type="ECO:0000256" key="9">
    <source>
        <dbReference type="ARBA" id="ARBA00023237"/>
    </source>
</evidence>
<keyword evidence="3 10" id="KW-0813">Transport</keyword>
<dbReference type="Pfam" id="PF07715">
    <property type="entry name" value="Plug"/>
    <property type="match status" value="1"/>
</dbReference>
<evidence type="ECO:0000313" key="15">
    <source>
        <dbReference type="EMBL" id="WQH04546.1"/>
    </source>
</evidence>
<keyword evidence="16" id="KW-1185">Reference proteome</keyword>
<feature type="region of interest" description="Disordered" evidence="12">
    <location>
        <begin position="1"/>
        <end position="24"/>
    </location>
</feature>
<evidence type="ECO:0000256" key="3">
    <source>
        <dbReference type="ARBA" id="ARBA00022448"/>
    </source>
</evidence>
<keyword evidence="8 15" id="KW-0675">Receptor</keyword>
<feature type="domain" description="TonB-dependent receptor plug" evidence="14">
    <location>
        <begin position="96"/>
        <end position="210"/>
    </location>
</feature>
<reference evidence="15 16" key="1">
    <citation type="submission" date="2023-11" db="EMBL/GenBank/DDBJ databases">
        <title>MicrobeMod: A computational toolkit for identifying prokaryotic methylation and restriction-modification with nanopore sequencing.</title>
        <authorList>
            <person name="Crits-Christoph A."/>
            <person name="Kang S.C."/>
            <person name="Lee H."/>
            <person name="Ostrov N."/>
        </authorList>
    </citation>
    <scope>NUCLEOTIDE SEQUENCE [LARGE SCALE GENOMIC DNA]</scope>
    <source>
        <strain evidence="15 16">ATCC 25935</strain>
    </source>
</reference>
<dbReference type="EMBL" id="CP140152">
    <property type="protein sequence ID" value="WQH04546.1"/>
    <property type="molecule type" value="Genomic_DNA"/>
</dbReference>
<dbReference type="Pfam" id="PF00593">
    <property type="entry name" value="TonB_dep_Rec_b-barrel"/>
    <property type="match status" value="1"/>
</dbReference>
<sequence>MSKSGKRKAPRPRSTPPAAPLPRKLSGSLRVATGLLLLSGSGYGYAQAAAPQAVPATTAAAAEAATTAEPAAVDAVIDTGASVVVSASRIDRAGFKAPTPTTVIGGAAIAQRAAVNVADVLNEVPAFRATNSATSGTTSTGVSFTDLRGLGSNRTLVLLGRNRLPLTYNGNIAGAAGVDLNMVPTSLIQSVDVVTGGASAAYGSDAVAGVVNIRLKDRIDGVQGSVQYGQTGQGDARDKTVSLAGGTTFADGRGRIIAGGEYNDNSGVRNYYERDWGREEVSAFAVPGTRAAGVPANLIASGVRIGNMTSGGLIQNVATNPAALRGQQFVTNADGTVGIAPFAYGQYATGTTMIGGGAYGNSIYGPFALRTPVERASFMSKLSYDITPDITFYVEPSYARSKGGGTSQIYFNPAVSIARDNAYLPAAVAAQMGSTALRVGYSGNNLGAPQLENLNEAARLATGLQGSFGDTWKWDVNLQKARSNFEKTTSNVVINANMLRAIDAVTVTAANVGTSGLALGSIACRSTLTAPTNGCAPVNLLGSSTPSAAAAAYILGQARFKQVSELEEASANIQGEPFSTWAGPVSIAGGFEYRKEKLSSSADALSSAGAFNINNVQPINGDLSVKEVYLETLVPLAAKLPGIHALDFNGAVRRTSYSTSGDVTTWKAGLSYSPTADFRLRGARSRDIRAPNLSELFSSRNSATQSLFDPRAAFNSSYVMTAYTGGNTALQPEKSDTTTLGIVFEPARLKRLSMSADYYKIDVKSAITTVAFQTLINNCLRDGKTSDCQYITFAADNSIAAVSGVNANVGELRTHGVDLQLAYAQPLRDLSDKLNGTVNVAVQGTKVFELWSSGDVTPATPNGVNRAGQTGVTGGIPEWSWNVSATYKLGPLSTTGQLRYISRGHYNNAMIGPDDANYAATLANSIDNNIVPSVTYFNWRGSYELGGKGSPEVFVAVNNVFDRAPPLPANGVYYDVLGRSFSLGLRAKF</sequence>
<evidence type="ECO:0000256" key="2">
    <source>
        <dbReference type="ARBA" id="ARBA00009810"/>
    </source>
</evidence>
<dbReference type="InterPro" id="IPR039426">
    <property type="entry name" value="TonB-dep_rcpt-like"/>
</dbReference>
<proteinExistence type="inferred from homology"/>
<dbReference type="PANTHER" id="PTHR47234">
    <property type="match status" value="1"/>
</dbReference>
<dbReference type="InterPro" id="IPR012910">
    <property type="entry name" value="Plug_dom"/>
</dbReference>